<dbReference type="EMBL" id="JBGMDY010000002">
    <property type="protein sequence ID" value="KAL2345507.1"/>
    <property type="molecule type" value="Genomic_DNA"/>
</dbReference>
<keyword evidence="3" id="KW-1185">Reference proteome</keyword>
<proteinExistence type="predicted"/>
<protein>
    <submittedName>
        <fullName evidence="2">Uncharacterized protein</fullName>
    </submittedName>
</protein>
<keyword evidence="1" id="KW-0812">Transmembrane</keyword>
<comment type="caution">
    <text evidence="2">The sequence shown here is derived from an EMBL/GenBank/DDBJ whole genome shotgun (WGS) entry which is preliminary data.</text>
</comment>
<feature type="transmembrane region" description="Helical" evidence="1">
    <location>
        <begin position="46"/>
        <end position="68"/>
    </location>
</feature>
<evidence type="ECO:0000313" key="2">
    <source>
        <dbReference type="EMBL" id="KAL2345507.1"/>
    </source>
</evidence>
<name>A0ABD1NBM3_9FABA</name>
<dbReference type="AlphaFoldDB" id="A0ABD1NBM3"/>
<reference evidence="2 3" key="1">
    <citation type="submission" date="2024-08" db="EMBL/GenBank/DDBJ databases">
        <title>Insights into the chromosomal genome structure of Flemingia macrophylla.</title>
        <authorList>
            <person name="Ding Y."/>
            <person name="Zhao Y."/>
            <person name="Bi W."/>
            <person name="Wu M."/>
            <person name="Zhao G."/>
            <person name="Gong Y."/>
            <person name="Li W."/>
            <person name="Zhang P."/>
        </authorList>
    </citation>
    <scope>NUCLEOTIDE SEQUENCE [LARGE SCALE GENOMIC DNA]</scope>
    <source>
        <strain evidence="2">DYQJB</strain>
        <tissue evidence="2">Leaf</tissue>
    </source>
</reference>
<evidence type="ECO:0000313" key="3">
    <source>
        <dbReference type="Proteomes" id="UP001603857"/>
    </source>
</evidence>
<organism evidence="2 3">
    <name type="scientific">Flemingia macrophylla</name>
    <dbReference type="NCBI Taxonomy" id="520843"/>
    <lineage>
        <taxon>Eukaryota</taxon>
        <taxon>Viridiplantae</taxon>
        <taxon>Streptophyta</taxon>
        <taxon>Embryophyta</taxon>
        <taxon>Tracheophyta</taxon>
        <taxon>Spermatophyta</taxon>
        <taxon>Magnoliopsida</taxon>
        <taxon>eudicotyledons</taxon>
        <taxon>Gunneridae</taxon>
        <taxon>Pentapetalae</taxon>
        <taxon>rosids</taxon>
        <taxon>fabids</taxon>
        <taxon>Fabales</taxon>
        <taxon>Fabaceae</taxon>
        <taxon>Papilionoideae</taxon>
        <taxon>50 kb inversion clade</taxon>
        <taxon>NPAAA clade</taxon>
        <taxon>indigoferoid/millettioid clade</taxon>
        <taxon>Phaseoleae</taxon>
        <taxon>Flemingia</taxon>
    </lineage>
</organism>
<accession>A0ABD1NBM3</accession>
<evidence type="ECO:0000256" key="1">
    <source>
        <dbReference type="SAM" id="Phobius"/>
    </source>
</evidence>
<dbReference type="Proteomes" id="UP001603857">
    <property type="component" value="Unassembled WGS sequence"/>
</dbReference>
<sequence>MNKGSNSCEKELRAVDNTNTLRSHEARYKKEDGRRQIVRNLRKKAAMVKGMHGAMLSFIVHMACAAVLSQ</sequence>
<gene>
    <name evidence="2" type="ORF">Fmac_006792</name>
</gene>
<keyword evidence="1" id="KW-1133">Transmembrane helix</keyword>
<keyword evidence="1" id="KW-0472">Membrane</keyword>